<dbReference type="Gene3D" id="1.20.1440.100">
    <property type="entry name" value="SG protein - dephosphorylation function"/>
    <property type="match status" value="1"/>
</dbReference>
<dbReference type="GO" id="GO:0046872">
    <property type="term" value="F:metal ion binding"/>
    <property type="evidence" value="ECO:0007669"/>
    <property type="project" value="UniProtKB-KW"/>
</dbReference>
<sequence>MALRGSWAGPERLSGVTSTPSTHPSNGPGHSSRSAERSPCDPSLRTRKPRSAMAIRLAVFDLDGTLLDTFLAATMATELSRCDSGDPAAAREALSAIDAYKGGTIDHDECAARFYPCYARAVRGLSTAVLRRVGIRAWQRSRARLFPFSAELVAELRQLGFSPCLLSGSPEEAVVCAAEELAMDHVWGMRLASDAGRCTGRVLRAPARPGAKRATLLETTSHLSVDWGGSFAMGDSSADIDVLDMAGNPLAFEPDAALLRAAESRNWPVADRSSVLRHCRARLPRKPAVRG</sequence>
<accession>A0A5J6G744</accession>
<proteinExistence type="inferred from homology"/>
<evidence type="ECO:0000313" key="6">
    <source>
        <dbReference type="EMBL" id="QEU89795.1"/>
    </source>
</evidence>
<keyword evidence="3" id="KW-0378">Hydrolase</keyword>
<dbReference type="GO" id="GO:0016787">
    <property type="term" value="F:hydrolase activity"/>
    <property type="evidence" value="ECO:0007669"/>
    <property type="project" value="UniProtKB-KW"/>
</dbReference>
<dbReference type="PANTHER" id="PTHR43344:SF13">
    <property type="entry name" value="PHOSPHATASE RV3661-RELATED"/>
    <property type="match status" value="1"/>
</dbReference>
<name>A0A5J6G744_STRKN</name>
<dbReference type="Pfam" id="PF12710">
    <property type="entry name" value="HAD"/>
    <property type="match status" value="1"/>
</dbReference>
<dbReference type="KEGG" id="ska:CP970_01490"/>
<dbReference type="PANTHER" id="PTHR43344">
    <property type="entry name" value="PHOSPHOSERINE PHOSPHATASE"/>
    <property type="match status" value="1"/>
</dbReference>
<dbReference type="InterPro" id="IPR036412">
    <property type="entry name" value="HAD-like_sf"/>
</dbReference>
<reference evidence="6 7" key="1">
    <citation type="submission" date="2017-09" db="EMBL/GenBank/DDBJ databases">
        <authorList>
            <person name="Lee N."/>
            <person name="Cho B.-K."/>
        </authorList>
    </citation>
    <scope>NUCLEOTIDE SEQUENCE [LARGE SCALE GENOMIC DNA]</scope>
    <source>
        <strain evidence="6 7">ATCC 12853</strain>
    </source>
</reference>
<evidence type="ECO:0000313" key="7">
    <source>
        <dbReference type="Proteomes" id="UP000325529"/>
    </source>
</evidence>
<keyword evidence="2" id="KW-0479">Metal-binding</keyword>
<dbReference type="AlphaFoldDB" id="A0A5J6G744"/>
<dbReference type="InterPro" id="IPR050582">
    <property type="entry name" value="HAD-like_SerB"/>
</dbReference>
<evidence type="ECO:0000256" key="2">
    <source>
        <dbReference type="ARBA" id="ARBA00022723"/>
    </source>
</evidence>
<keyword evidence="7" id="KW-1185">Reference proteome</keyword>
<dbReference type="Gene3D" id="3.40.50.1000">
    <property type="entry name" value="HAD superfamily/HAD-like"/>
    <property type="match status" value="1"/>
</dbReference>
<evidence type="ECO:0000256" key="5">
    <source>
        <dbReference type="SAM" id="MobiDB-lite"/>
    </source>
</evidence>
<comment type="similarity">
    <text evidence="1">Belongs to the HAD-like hydrolase superfamily. SerB family.</text>
</comment>
<feature type="compositionally biased region" description="Polar residues" evidence="5">
    <location>
        <begin position="15"/>
        <end position="32"/>
    </location>
</feature>
<feature type="region of interest" description="Disordered" evidence="5">
    <location>
        <begin position="1"/>
        <end position="46"/>
    </location>
</feature>
<evidence type="ECO:0000256" key="4">
    <source>
        <dbReference type="ARBA" id="ARBA00022842"/>
    </source>
</evidence>
<dbReference type="InterPro" id="IPR023214">
    <property type="entry name" value="HAD_sf"/>
</dbReference>
<organism evidence="6 7">
    <name type="scientific">Streptomyces kanamyceticus</name>
    <dbReference type="NCBI Taxonomy" id="1967"/>
    <lineage>
        <taxon>Bacteria</taxon>
        <taxon>Bacillati</taxon>
        <taxon>Actinomycetota</taxon>
        <taxon>Actinomycetes</taxon>
        <taxon>Kitasatosporales</taxon>
        <taxon>Streptomycetaceae</taxon>
        <taxon>Streptomyces</taxon>
    </lineage>
</organism>
<evidence type="ECO:0008006" key="8">
    <source>
        <dbReference type="Google" id="ProtNLM"/>
    </source>
</evidence>
<evidence type="ECO:0000256" key="1">
    <source>
        <dbReference type="ARBA" id="ARBA00009184"/>
    </source>
</evidence>
<gene>
    <name evidence="6" type="ORF">CP970_01490</name>
</gene>
<protein>
    <recommendedName>
        <fullName evidence="8">HAD family hydrolase</fullName>
    </recommendedName>
</protein>
<evidence type="ECO:0000256" key="3">
    <source>
        <dbReference type="ARBA" id="ARBA00022801"/>
    </source>
</evidence>
<dbReference type="Proteomes" id="UP000325529">
    <property type="component" value="Chromosome"/>
</dbReference>
<dbReference type="SUPFAM" id="SSF56784">
    <property type="entry name" value="HAD-like"/>
    <property type="match status" value="1"/>
</dbReference>
<dbReference type="EMBL" id="CP023699">
    <property type="protein sequence ID" value="QEU89795.1"/>
    <property type="molecule type" value="Genomic_DNA"/>
</dbReference>
<keyword evidence="4" id="KW-0460">Magnesium</keyword>